<dbReference type="Pfam" id="PF00072">
    <property type="entry name" value="Response_reg"/>
    <property type="match status" value="1"/>
</dbReference>
<evidence type="ECO:0000313" key="3">
    <source>
        <dbReference type="EMBL" id="SHE36710.1"/>
    </source>
</evidence>
<dbReference type="PROSITE" id="PS50110">
    <property type="entry name" value="RESPONSE_REGULATORY"/>
    <property type="match status" value="1"/>
</dbReference>
<protein>
    <submittedName>
        <fullName evidence="3">CheY chemotaxis protein or a CheY-like REC (Receiver) domain</fullName>
    </submittedName>
</protein>
<accession>A0A1M4SX00</accession>
<gene>
    <name evidence="3" type="ORF">SAMN05444008_101261</name>
</gene>
<dbReference type="PANTHER" id="PTHR44520:SF2">
    <property type="entry name" value="RESPONSE REGULATOR RCP1"/>
    <property type="match status" value="1"/>
</dbReference>
<evidence type="ECO:0000313" key="4">
    <source>
        <dbReference type="Proteomes" id="UP000184368"/>
    </source>
</evidence>
<feature type="modified residue" description="4-aspartylphosphate" evidence="1">
    <location>
        <position position="59"/>
    </location>
</feature>
<sequence>MMTILWAEDNMEQLETIRSCVKELAPEATLYVTNNGSELINTLLDLEFMGARPDMIILDLNMPVVDGRNTLATVKADERFKHIPSAIFTSSTAPMDRMFSRFYKTPLFLKSSEKEKCLDGVKRLLEWYWTQKGKKQIC</sequence>
<dbReference type="SUPFAM" id="SSF52172">
    <property type="entry name" value="CheY-like"/>
    <property type="match status" value="1"/>
</dbReference>
<evidence type="ECO:0000259" key="2">
    <source>
        <dbReference type="PROSITE" id="PS50110"/>
    </source>
</evidence>
<reference evidence="3 4" key="1">
    <citation type="submission" date="2016-11" db="EMBL/GenBank/DDBJ databases">
        <authorList>
            <person name="Jaros S."/>
            <person name="Januszkiewicz K."/>
            <person name="Wedrychowicz H."/>
        </authorList>
    </citation>
    <scope>NUCLEOTIDE SEQUENCE [LARGE SCALE GENOMIC DNA]</scope>
    <source>
        <strain evidence="3 4">DSM 26897</strain>
    </source>
</reference>
<proteinExistence type="predicted"/>
<evidence type="ECO:0000256" key="1">
    <source>
        <dbReference type="PROSITE-ProRule" id="PRU00169"/>
    </source>
</evidence>
<dbReference type="Proteomes" id="UP000184368">
    <property type="component" value="Unassembled WGS sequence"/>
</dbReference>
<keyword evidence="4" id="KW-1185">Reference proteome</keyword>
<dbReference type="STRING" id="1302690.BUE76_00880"/>
<dbReference type="AlphaFoldDB" id="A0A1M4SX00"/>
<dbReference type="InterPro" id="IPR001789">
    <property type="entry name" value="Sig_transdc_resp-reg_receiver"/>
</dbReference>
<dbReference type="InterPro" id="IPR011006">
    <property type="entry name" value="CheY-like_superfamily"/>
</dbReference>
<dbReference type="InterPro" id="IPR052893">
    <property type="entry name" value="TCS_response_regulator"/>
</dbReference>
<dbReference type="EMBL" id="FQUO01000001">
    <property type="protein sequence ID" value="SHE36710.1"/>
    <property type="molecule type" value="Genomic_DNA"/>
</dbReference>
<feature type="domain" description="Response regulatory" evidence="2">
    <location>
        <begin position="3"/>
        <end position="125"/>
    </location>
</feature>
<name>A0A1M4SX00_9BACT</name>
<keyword evidence="1" id="KW-0597">Phosphoprotein</keyword>
<dbReference type="Gene3D" id="3.40.50.2300">
    <property type="match status" value="1"/>
</dbReference>
<organism evidence="3 4">
    <name type="scientific">Cnuella takakiae</name>
    <dbReference type="NCBI Taxonomy" id="1302690"/>
    <lineage>
        <taxon>Bacteria</taxon>
        <taxon>Pseudomonadati</taxon>
        <taxon>Bacteroidota</taxon>
        <taxon>Chitinophagia</taxon>
        <taxon>Chitinophagales</taxon>
        <taxon>Chitinophagaceae</taxon>
        <taxon>Cnuella</taxon>
    </lineage>
</organism>
<dbReference type="PANTHER" id="PTHR44520">
    <property type="entry name" value="RESPONSE REGULATOR RCP1-RELATED"/>
    <property type="match status" value="1"/>
</dbReference>
<dbReference type="GO" id="GO:0000160">
    <property type="term" value="P:phosphorelay signal transduction system"/>
    <property type="evidence" value="ECO:0007669"/>
    <property type="project" value="InterPro"/>
</dbReference>